<proteinExistence type="predicted"/>
<evidence type="ECO:0000313" key="1">
    <source>
        <dbReference type="EMBL" id="KAH1178802.1"/>
    </source>
</evidence>
<sequence length="125" mass="13990">MQIFTSITRVRLYYPLSPMVNDSHTYIALETVLDPNTPVLWETLTLEQKFVVPVVITVGDTEDDLLKCAPAKHEISYCPDPGIPVGLALLYHSQSKLYGSSTSPLLQMSLRSVVMPEIPVCKYLH</sequence>
<dbReference type="EMBL" id="JAHDVG010000473">
    <property type="protein sequence ID" value="KAH1178802.1"/>
    <property type="molecule type" value="Genomic_DNA"/>
</dbReference>
<name>A0A9D3XFP8_9SAUR</name>
<protein>
    <submittedName>
        <fullName evidence="1">Uncharacterized protein</fullName>
    </submittedName>
</protein>
<dbReference type="AlphaFoldDB" id="A0A9D3XFP8"/>
<comment type="caution">
    <text evidence="1">The sequence shown here is derived from an EMBL/GenBank/DDBJ whole genome shotgun (WGS) entry which is preliminary data.</text>
</comment>
<organism evidence="1 2">
    <name type="scientific">Mauremys mutica</name>
    <name type="common">yellowpond turtle</name>
    <dbReference type="NCBI Taxonomy" id="74926"/>
    <lineage>
        <taxon>Eukaryota</taxon>
        <taxon>Metazoa</taxon>
        <taxon>Chordata</taxon>
        <taxon>Craniata</taxon>
        <taxon>Vertebrata</taxon>
        <taxon>Euteleostomi</taxon>
        <taxon>Archelosauria</taxon>
        <taxon>Testudinata</taxon>
        <taxon>Testudines</taxon>
        <taxon>Cryptodira</taxon>
        <taxon>Durocryptodira</taxon>
        <taxon>Testudinoidea</taxon>
        <taxon>Geoemydidae</taxon>
        <taxon>Geoemydinae</taxon>
        <taxon>Mauremys</taxon>
    </lineage>
</organism>
<keyword evidence="2" id="KW-1185">Reference proteome</keyword>
<evidence type="ECO:0000313" key="2">
    <source>
        <dbReference type="Proteomes" id="UP000827986"/>
    </source>
</evidence>
<accession>A0A9D3XFP8</accession>
<gene>
    <name evidence="1" type="ORF">KIL84_000133</name>
</gene>
<reference evidence="1" key="1">
    <citation type="submission" date="2021-09" db="EMBL/GenBank/DDBJ databases">
        <title>The genome of Mauremys mutica provides insights into the evolution of semi-aquatic lifestyle.</title>
        <authorList>
            <person name="Gong S."/>
            <person name="Gao Y."/>
        </authorList>
    </citation>
    <scope>NUCLEOTIDE SEQUENCE</scope>
    <source>
        <strain evidence="1">MM-2020</strain>
        <tissue evidence="1">Muscle</tissue>
    </source>
</reference>
<dbReference type="Proteomes" id="UP000827986">
    <property type="component" value="Unassembled WGS sequence"/>
</dbReference>